<feature type="disulfide bond" evidence="3">
    <location>
        <begin position="431"/>
        <end position="446"/>
    </location>
</feature>
<feature type="region of interest" description="Disordered" evidence="4">
    <location>
        <begin position="766"/>
        <end position="826"/>
    </location>
</feature>
<dbReference type="GO" id="GO:0008061">
    <property type="term" value="F:chitin binding"/>
    <property type="evidence" value="ECO:0007669"/>
    <property type="project" value="UniProtKB-UniRule"/>
</dbReference>
<feature type="compositionally biased region" description="Low complexity" evidence="4">
    <location>
        <begin position="211"/>
        <end position="344"/>
    </location>
</feature>
<evidence type="ECO:0000256" key="3">
    <source>
        <dbReference type="PROSITE-ProRule" id="PRU00261"/>
    </source>
</evidence>
<dbReference type="Proteomes" id="UP000799777">
    <property type="component" value="Unassembled WGS sequence"/>
</dbReference>
<dbReference type="Gene3D" id="3.30.60.10">
    <property type="entry name" value="Endochitinase-like"/>
    <property type="match status" value="2"/>
</dbReference>
<keyword evidence="1 3" id="KW-0147">Chitin-binding</keyword>
<dbReference type="SUPFAM" id="SSF57016">
    <property type="entry name" value="Plant lectins/antimicrobial peptides"/>
    <property type="match status" value="2"/>
</dbReference>
<dbReference type="CDD" id="cd11618">
    <property type="entry name" value="ChtBD1_1"/>
    <property type="match status" value="2"/>
</dbReference>
<dbReference type="OrthoDB" id="3708401at2759"/>
<dbReference type="PANTHER" id="PTHR47849:SF8">
    <property type="entry name" value="LECTIN"/>
    <property type="match status" value="1"/>
</dbReference>
<dbReference type="PROSITE" id="PS50941">
    <property type="entry name" value="CHIT_BIND_I_2"/>
    <property type="match status" value="2"/>
</dbReference>
<comment type="caution">
    <text evidence="3">Lacks conserved residue(s) required for the propagation of feature annotation.</text>
</comment>
<evidence type="ECO:0000256" key="2">
    <source>
        <dbReference type="ARBA" id="ARBA00023157"/>
    </source>
</evidence>
<evidence type="ECO:0000256" key="4">
    <source>
        <dbReference type="SAM" id="MobiDB-lite"/>
    </source>
</evidence>
<feature type="compositionally biased region" description="Low complexity" evidence="4">
    <location>
        <begin position="404"/>
        <end position="422"/>
    </location>
</feature>
<gene>
    <name evidence="6" type="ORF">EK21DRAFT_85629</name>
</gene>
<evidence type="ECO:0000313" key="7">
    <source>
        <dbReference type="Proteomes" id="UP000799777"/>
    </source>
</evidence>
<dbReference type="SMART" id="SM00270">
    <property type="entry name" value="ChtBD1"/>
    <property type="match status" value="2"/>
</dbReference>
<feature type="disulfide bond" evidence="3">
    <location>
        <begin position="445"/>
        <end position="459"/>
    </location>
</feature>
<keyword evidence="2 3" id="KW-1015">Disulfide bond</keyword>
<evidence type="ECO:0000259" key="5">
    <source>
        <dbReference type="PROSITE" id="PS50941"/>
    </source>
</evidence>
<feature type="domain" description="Chitin-binding type-1" evidence="5">
    <location>
        <begin position="353"/>
        <end position="399"/>
    </location>
</feature>
<protein>
    <recommendedName>
        <fullName evidence="5">Chitin-binding type-1 domain-containing protein</fullName>
    </recommendedName>
</protein>
<sequence>MSQGICSFGSPQLATAVGGAAPTFAFATTNSNYFALQGQFGPTSNAGQTCTFPPVAQITPLIIDASSTRTCRILSGSSIYSEIDCPTVVNNQFAPATYTLSFDGLGTSLRPQNFAVIRPTSVVVQGDTATQTVLVTATSTVFVSGASASGSLSTPTIIFSSAALSSSSVASVSSPAGSPSVLLSSSSSLSSSILQSISSLPSSIVSSSSVASSSSASSSSGQTSVSASSSSAGTSSQSSSSSSTPTSSLSTSKASSSPSSSKASSSPNSTKASTSPSSTKASTSTSSSKISSTSSSSKVSSTPSPSKVSSSASSSKTSSSLSSSGTGRTTLSTASTRISSSASAVPTLRISPDGSCGGNTGYTCKGSTFSACCSQYGWCGSTKSYCGTGCQLSFGTCSASSSSSSVRPSSSSARPSASPVSSLKVSTDGTCGGKVTCKGSKYGNCCSRYGWCGSTSGYCGTGCHSGFGDCTSSKRFAARDVVNNLGARQDAVTGGGPDYTYPPIPTSTVYVATATVYVTVATVTVTVAGNAPATSSMSLTPDAQASSSIAIRSSAADAPSSLSSASISADLASIPLSLPTPNVTPVSSSTGPVATVAAPANFCLKVITPGVVSTDWRVKHTSVAAGNGNYQLDPAVGGTVGYVARYMLDDTNRLILTTPGLDSFKETGHSRGTGGMLRFRALGGANPTTCHVYTDVEGFIGQMVLKCVGGFLTAPPHTYTAFRHYNKISPGVTNLFATDDLTTNEDGNFLIDLGLYTGDDCPVDAPVTSSDVSTPTASADLTSPTPDLSSSSDTPSPSIDISATPSSSIPASSATPDASSSIAASTSADSSSSVASLTLSATSDLPSATPTTSPNSVGNFCLKVLTPNVKSTGWVITQTDATANNGALFLYPSDNNPNPVTRFTIDSASMLTVTTPGGSGTAVTDYSRGTGSMFRFRAPYSVPGNVCVIKTYVAGYEGQQVLKCTGGFTTAPMHTYTGFRNDHWTSNGLDYLDGTDDFTTPDTADNFIIELGPFTGGVCPSG</sequence>
<comment type="caution">
    <text evidence="6">The sequence shown here is derived from an EMBL/GenBank/DDBJ whole genome shotgun (WGS) entry which is preliminary data.</text>
</comment>
<evidence type="ECO:0000313" key="6">
    <source>
        <dbReference type="EMBL" id="KAF2034184.1"/>
    </source>
</evidence>
<feature type="compositionally biased region" description="Polar residues" evidence="4">
    <location>
        <begin position="767"/>
        <end position="779"/>
    </location>
</feature>
<feature type="domain" description="Chitin-binding type-1" evidence="5">
    <location>
        <begin position="428"/>
        <end position="472"/>
    </location>
</feature>
<dbReference type="InterPro" id="IPR036861">
    <property type="entry name" value="Endochitinase-like_sf"/>
</dbReference>
<feature type="disulfide bond" evidence="3">
    <location>
        <begin position="372"/>
        <end position="386"/>
    </location>
</feature>
<proteinExistence type="predicted"/>
<keyword evidence="7" id="KW-1185">Reference proteome</keyword>
<feature type="region of interest" description="Disordered" evidence="4">
    <location>
        <begin position="211"/>
        <end position="345"/>
    </location>
</feature>
<organism evidence="6 7">
    <name type="scientific">Setomelanomma holmii</name>
    <dbReference type="NCBI Taxonomy" id="210430"/>
    <lineage>
        <taxon>Eukaryota</taxon>
        <taxon>Fungi</taxon>
        <taxon>Dikarya</taxon>
        <taxon>Ascomycota</taxon>
        <taxon>Pezizomycotina</taxon>
        <taxon>Dothideomycetes</taxon>
        <taxon>Pleosporomycetidae</taxon>
        <taxon>Pleosporales</taxon>
        <taxon>Pleosporineae</taxon>
        <taxon>Phaeosphaeriaceae</taxon>
        <taxon>Setomelanomma</taxon>
    </lineage>
</organism>
<dbReference type="PANTHER" id="PTHR47849">
    <property type="entry name" value="CHITIN-BINDING LECTIN 1"/>
    <property type="match status" value="1"/>
</dbReference>
<feature type="region of interest" description="Disordered" evidence="4">
    <location>
        <begin position="404"/>
        <end position="429"/>
    </location>
</feature>
<accession>A0A9P4LSW9</accession>
<dbReference type="AlphaFoldDB" id="A0A9P4LSW9"/>
<name>A0A9P4LSW9_9PLEO</name>
<dbReference type="EMBL" id="ML978162">
    <property type="protein sequence ID" value="KAF2034184.1"/>
    <property type="molecule type" value="Genomic_DNA"/>
</dbReference>
<feature type="compositionally biased region" description="Low complexity" evidence="4">
    <location>
        <begin position="780"/>
        <end position="826"/>
    </location>
</feature>
<evidence type="ECO:0000256" key="1">
    <source>
        <dbReference type="ARBA" id="ARBA00022669"/>
    </source>
</evidence>
<reference evidence="6" key="1">
    <citation type="journal article" date="2020" name="Stud. Mycol.">
        <title>101 Dothideomycetes genomes: a test case for predicting lifestyles and emergence of pathogens.</title>
        <authorList>
            <person name="Haridas S."/>
            <person name="Albert R."/>
            <person name="Binder M."/>
            <person name="Bloem J."/>
            <person name="Labutti K."/>
            <person name="Salamov A."/>
            <person name="Andreopoulos B."/>
            <person name="Baker S."/>
            <person name="Barry K."/>
            <person name="Bills G."/>
            <person name="Bluhm B."/>
            <person name="Cannon C."/>
            <person name="Castanera R."/>
            <person name="Culley D."/>
            <person name="Daum C."/>
            <person name="Ezra D."/>
            <person name="Gonzalez J."/>
            <person name="Henrissat B."/>
            <person name="Kuo A."/>
            <person name="Liang C."/>
            <person name="Lipzen A."/>
            <person name="Lutzoni F."/>
            <person name="Magnuson J."/>
            <person name="Mondo S."/>
            <person name="Nolan M."/>
            <person name="Ohm R."/>
            <person name="Pangilinan J."/>
            <person name="Park H.-J."/>
            <person name="Ramirez L."/>
            <person name="Alfaro M."/>
            <person name="Sun H."/>
            <person name="Tritt A."/>
            <person name="Yoshinaga Y."/>
            <person name="Zwiers L.-H."/>
            <person name="Turgeon B."/>
            <person name="Goodwin S."/>
            <person name="Spatafora J."/>
            <person name="Crous P."/>
            <person name="Grigoriev I."/>
        </authorList>
    </citation>
    <scope>NUCLEOTIDE SEQUENCE</scope>
    <source>
        <strain evidence="6">CBS 110217</strain>
    </source>
</reference>
<dbReference type="InterPro" id="IPR001002">
    <property type="entry name" value="Chitin-bd_1"/>
</dbReference>